<protein>
    <recommendedName>
        <fullName evidence="1">DUF4220 domain-containing protein</fullName>
    </recommendedName>
</protein>
<keyword evidence="3" id="KW-1185">Reference proteome</keyword>
<dbReference type="PANTHER" id="PTHR31325">
    <property type="entry name" value="OS01G0798800 PROTEIN-RELATED"/>
    <property type="match status" value="1"/>
</dbReference>
<dbReference type="OrthoDB" id="591313at2759"/>
<name>A0A2T7CKL6_9POAL</name>
<feature type="domain" description="DUF4220" evidence="1">
    <location>
        <begin position="58"/>
        <end position="469"/>
    </location>
</feature>
<dbReference type="Pfam" id="PF13968">
    <property type="entry name" value="DUF4220"/>
    <property type="match status" value="1"/>
</dbReference>
<proteinExistence type="predicted"/>
<dbReference type="InterPro" id="IPR007658">
    <property type="entry name" value="DUF594"/>
</dbReference>
<dbReference type="Proteomes" id="UP000244336">
    <property type="component" value="Chromosome 8"/>
</dbReference>
<dbReference type="STRING" id="1504633.A0A2T7CKL6"/>
<evidence type="ECO:0000259" key="1">
    <source>
        <dbReference type="Pfam" id="PF13968"/>
    </source>
</evidence>
<dbReference type="Pfam" id="PF04578">
    <property type="entry name" value="DUF594"/>
    <property type="match status" value="1"/>
</dbReference>
<sequence length="783" mass="85762">MSGSIVMVLSLHDGSTRAAVEFWVSATTLLLLARFTVGSIGPRFFSSRRLVAPVLRLLHMLNFYSLSYTLGLMKPAAASPTGAAAVSDLFQVWAVLIVIMQASARIGRPYRAKEMTLLDLLSSLWSADQLRTQTRPRLAVPLWLIWSVHALRVAWYHVSSSRAGEATPRNSKLVSDYMLTSHHTDGDASPATMQGYRYIVAGEEEQAEEVRAPGFTREMDLTTTGRPGSSNQRLLITVDKVWNQESSDRLLGAAADGDGRFKDVCLSFALYKLQRRRFFDFPIAEAAHPATRRLVSEALLEEGANGSYDRALRVTEVELSFLHDFFYSAHPVVFAGGFPCVRLLLSALMAASVLYLFHAVGDIPSSGTAVAAAGREGKQKHVTITHGVLISHCVIAVVLCRELVEAAIYVFSQWTKVRIICHYVKLKLQRRRRHGRVAMAVTEKLARIMFRIISRGRWDQRIIQYNLLTAALPGSRHPALARLYARWPGIRAFIPRKVKLQSEVKRALFQSMKNLIDNIPSPVGVDHSDPWEPSSAWAQQMDSLLMSYFRNAFVDDNDADGSSSPPLIEDATADLQGETHKILVWHIATGLCHIKLLEEAGQPAAGVDDDLPAMTPPLTGDLSAAWPHLVAAVTLSNYCAYLATQALVPDNGLVARNVLGAVLGEVRGALVGCTAAGEIRGRLGSLARDGSAGTTIAGMGARLSEELVSAYDDAGELWGRLARFWAGLLLHLSASTRSAKHKIYLQGRGELTTHLWLLLSHAGFLGKTSHGEQLLDPADLNNA</sequence>
<gene>
    <name evidence="2" type="ORF">GQ55_8G043100</name>
</gene>
<evidence type="ECO:0000313" key="3">
    <source>
        <dbReference type="Proteomes" id="UP000244336"/>
    </source>
</evidence>
<accession>A0A2T7CKL6</accession>
<reference evidence="2 3" key="1">
    <citation type="submission" date="2018-04" db="EMBL/GenBank/DDBJ databases">
        <title>WGS assembly of Panicum hallii var. hallii HAL2.</title>
        <authorList>
            <person name="Lovell J."/>
            <person name="Jenkins J."/>
            <person name="Lowry D."/>
            <person name="Mamidi S."/>
            <person name="Sreedasyam A."/>
            <person name="Weng X."/>
            <person name="Barry K."/>
            <person name="Bonette J."/>
            <person name="Campitelli B."/>
            <person name="Daum C."/>
            <person name="Gordon S."/>
            <person name="Gould B."/>
            <person name="Lipzen A."/>
            <person name="MacQueen A."/>
            <person name="Palacio-Mejia J."/>
            <person name="Plott C."/>
            <person name="Shakirov E."/>
            <person name="Shu S."/>
            <person name="Yoshinaga Y."/>
            <person name="Zane M."/>
            <person name="Rokhsar D."/>
            <person name="Grimwood J."/>
            <person name="Schmutz J."/>
            <person name="Juenger T."/>
        </authorList>
    </citation>
    <scope>NUCLEOTIDE SEQUENCE [LARGE SCALE GENOMIC DNA]</scope>
    <source>
        <strain evidence="3">cv. HAL2</strain>
    </source>
</reference>
<dbReference type="AlphaFoldDB" id="A0A2T7CKL6"/>
<dbReference type="InterPro" id="IPR025315">
    <property type="entry name" value="DUF4220"/>
</dbReference>
<dbReference type="EMBL" id="CM009756">
    <property type="protein sequence ID" value="PUZ43890.1"/>
    <property type="molecule type" value="Genomic_DNA"/>
</dbReference>
<dbReference type="Gramene" id="PUZ43890">
    <property type="protein sequence ID" value="PUZ43890"/>
    <property type="gene ID" value="GQ55_8G043100"/>
</dbReference>
<evidence type="ECO:0000313" key="2">
    <source>
        <dbReference type="EMBL" id="PUZ43890.1"/>
    </source>
</evidence>
<organism evidence="2 3">
    <name type="scientific">Panicum hallii var. hallii</name>
    <dbReference type="NCBI Taxonomy" id="1504633"/>
    <lineage>
        <taxon>Eukaryota</taxon>
        <taxon>Viridiplantae</taxon>
        <taxon>Streptophyta</taxon>
        <taxon>Embryophyta</taxon>
        <taxon>Tracheophyta</taxon>
        <taxon>Spermatophyta</taxon>
        <taxon>Magnoliopsida</taxon>
        <taxon>Liliopsida</taxon>
        <taxon>Poales</taxon>
        <taxon>Poaceae</taxon>
        <taxon>PACMAD clade</taxon>
        <taxon>Panicoideae</taxon>
        <taxon>Panicodae</taxon>
        <taxon>Paniceae</taxon>
        <taxon>Panicinae</taxon>
        <taxon>Panicum</taxon>
        <taxon>Panicum sect. Panicum</taxon>
    </lineage>
</organism>